<dbReference type="InterPro" id="IPR022813">
    <property type="entry name" value="SecD/SecF_arch_bac"/>
</dbReference>
<dbReference type="GO" id="GO:0065002">
    <property type="term" value="P:intracellular protein transmembrane transport"/>
    <property type="evidence" value="ECO:0007669"/>
    <property type="project" value="UniProtKB-UniRule"/>
</dbReference>
<dbReference type="GeneID" id="89227675"/>
<dbReference type="Pfam" id="PF02355">
    <property type="entry name" value="SecD_SecF_C"/>
    <property type="match status" value="1"/>
</dbReference>
<evidence type="ECO:0000256" key="1">
    <source>
        <dbReference type="ARBA" id="ARBA00004651"/>
    </source>
</evidence>
<comment type="subunit">
    <text evidence="9">Part of the protein translocation apparatus. Forms a complex with SecF.</text>
</comment>
<feature type="transmembrane region" description="Helical" evidence="9">
    <location>
        <begin position="16"/>
        <end position="34"/>
    </location>
</feature>
<reference evidence="12 13" key="1">
    <citation type="submission" date="2023-07" db="EMBL/GenBank/DDBJ databases">
        <title>Closed genome sequence of Methanosarcinaceae archaeon Am2.</title>
        <authorList>
            <person name="Poehlein A."/>
            <person name="Protasov E."/>
            <person name="Platt K."/>
            <person name="Reeh H."/>
            <person name="Daniel R."/>
            <person name="Brune A."/>
        </authorList>
    </citation>
    <scope>NUCLEOTIDE SEQUENCE [LARGE SCALE GENOMIC DNA]</scope>
    <source>
        <strain evidence="12 13">Am2</strain>
    </source>
</reference>
<feature type="transmembrane region" description="Helical" evidence="9">
    <location>
        <begin position="527"/>
        <end position="546"/>
    </location>
</feature>
<keyword evidence="7 9" id="KW-0811">Translocation</keyword>
<dbReference type="PANTHER" id="PTHR30081">
    <property type="entry name" value="PROTEIN-EXPORT MEMBRANE PROTEIN SEC"/>
    <property type="match status" value="1"/>
</dbReference>
<dbReference type="Pfam" id="PF22599">
    <property type="entry name" value="SecDF_P1_head"/>
    <property type="match status" value="1"/>
</dbReference>
<keyword evidence="3 9" id="KW-1003">Cell membrane</keyword>
<evidence type="ECO:0000259" key="11">
    <source>
        <dbReference type="Pfam" id="PF22599"/>
    </source>
</evidence>
<evidence type="ECO:0000256" key="3">
    <source>
        <dbReference type="ARBA" id="ARBA00022475"/>
    </source>
</evidence>
<dbReference type="EMBL" id="CP131061">
    <property type="protein sequence ID" value="WNY26513.1"/>
    <property type="molecule type" value="Genomic_DNA"/>
</dbReference>
<feature type="transmembrane region" description="Helical" evidence="9">
    <location>
        <begin position="455"/>
        <end position="477"/>
    </location>
</feature>
<dbReference type="SUPFAM" id="SSF82866">
    <property type="entry name" value="Multidrug efflux transporter AcrB transmembrane domain"/>
    <property type="match status" value="1"/>
</dbReference>
<evidence type="ECO:0000256" key="6">
    <source>
        <dbReference type="ARBA" id="ARBA00022989"/>
    </source>
</evidence>
<feature type="domain" description="SecDF P1 head subdomain" evidence="11">
    <location>
        <begin position="273"/>
        <end position="381"/>
    </location>
</feature>
<dbReference type="InterPro" id="IPR054384">
    <property type="entry name" value="SecDF_P1_head"/>
</dbReference>
<feature type="domain" description="Protein export membrane protein SecD/SecF C-terminal" evidence="10">
    <location>
        <begin position="382"/>
        <end position="540"/>
    </location>
</feature>
<proteinExistence type="inferred from homology"/>
<keyword evidence="5 9" id="KW-0653">Protein transport</keyword>
<evidence type="ECO:0000256" key="9">
    <source>
        <dbReference type="HAMAP-Rule" id="MF_01463"/>
    </source>
</evidence>
<accession>A0AA97A5F5</accession>
<evidence type="ECO:0000259" key="10">
    <source>
        <dbReference type="Pfam" id="PF02355"/>
    </source>
</evidence>
<evidence type="ECO:0000313" key="12">
    <source>
        <dbReference type="EMBL" id="WNY26513.1"/>
    </source>
</evidence>
<keyword evidence="6 9" id="KW-1133">Transmembrane helix</keyword>
<comment type="similarity">
    <text evidence="9">Belongs to the SecD/SecF family. SecD subfamily.</text>
</comment>
<keyword evidence="2 9" id="KW-0813">Transport</keyword>
<dbReference type="NCBIfam" id="NF006217">
    <property type="entry name" value="PRK08343.1-3"/>
    <property type="match status" value="1"/>
</dbReference>
<evidence type="ECO:0000256" key="8">
    <source>
        <dbReference type="ARBA" id="ARBA00023136"/>
    </source>
</evidence>
<evidence type="ECO:0000313" key="13">
    <source>
        <dbReference type="Proteomes" id="UP001304970"/>
    </source>
</evidence>
<dbReference type="Gene3D" id="1.20.1640.10">
    <property type="entry name" value="Multidrug efflux transporter AcrB transmembrane domain"/>
    <property type="match status" value="1"/>
</dbReference>
<feature type="transmembrane region" description="Helical" evidence="9">
    <location>
        <begin position="399"/>
        <end position="420"/>
    </location>
</feature>
<dbReference type="HAMAP" id="MF_01463_A">
    <property type="entry name" value="SecD_A"/>
    <property type="match status" value="1"/>
</dbReference>
<dbReference type="AlphaFoldDB" id="A0AA97A5F5"/>
<name>A0AA97A5F5_9EURY</name>
<gene>
    <name evidence="12" type="primary">secD_1</name>
    <name evidence="9" type="synonym">secD</name>
    <name evidence="12" type="ORF">MsAm2_02750</name>
</gene>
<comment type="subcellular location">
    <subcellularLocation>
        <location evidence="1 9">Cell membrane</location>
        <topology evidence="1 9">Multi-pass membrane protein</topology>
    </subcellularLocation>
</comment>
<feature type="transmembrane region" description="Helical" evidence="9">
    <location>
        <begin position="427"/>
        <end position="449"/>
    </location>
</feature>
<organism evidence="12 13">
    <name type="scientific">Methanolapillus ohkumae</name>
    <dbReference type="NCBI Taxonomy" id="3028298"/>
    <lineage>
        <taxon>Archaea</taxon>
        <taxon>Methanobacteriati</taxon>
        <taxon>Methanobacteriota</taxon>
        <taxon>Stenosarchaea group</taxon>
        <taxon>Methanomicrobia</taxon>
        <taxon>Methanosarcinales</taxon>
        <taxon>Methanosarcinaceae</taxon>
        <taxon>Methanolapillus</taxon>
    </lineage>
</organism>
<evidence type="ECO:0000256" key="7">
    <source>
        <dbReference type="ARBA" id="ARBA00023010"/>
    </source>
</evidence>
<dbReference type="InterPro" id="IPR024912">
    <property type="entry name" value="SecD_arc"/>
</dbReference>
<dbReference type="PANTHER" id="PTHR30081:SF1">
    <property type="entry name" value="PROTEIN TRANSLOCASE SUBUNIT SECD"/>
    <property type="match status" value="1"/>
</dbReference>
<dbReference type="GO" id="GO:0006605">
    <property type="term" value="P:protein targeting"/>
    <property type="evidence" value="ECO:0007669"/>
    <property type="project" value="UniProtKB-UniRule"/>
</dbReference>
<evidence type="ECO:0000256" key="5">
    <source>
        <dbReference type="ARBA" id="ARBA00022927"/>
    </source>
</evidence>
<dbReference type="RefSeq" id="WP_338098040.1">
    <property type="nucleotide sequence ID" value="NZ_CP131061.1"/>
</dbReference>
<evidence type="ECO:0000256" key="2">
    <source>
        <dbReference type="ARBA" id="ARBA00022448"/>
    </source>
</evidence>
<evidence type="ECO:0000256" key="4">
    <source>
        <dbReference type="ARBA" id="ARBA00022692"/>
    </source>
</evidence>
<dbReference type="GO" id="GO:0005886">
    <property type="term" value="C:plasma membrane"/>
    <property type="evidence" value="ECO:0007669"/>
    <property type="project" value="UniProtKB-SubCell"/>
</dbReference>
<dbReference type="InterPro" id="IPR048634">
    <property type="entry name" value="SecD_SecF_C"/>
</dbReference>
<dbReference type="Proteomes" id="UP001304970">
    <property type="component" value="Chromosome"/>
</dbReference>
<keyword evidence="13" id="KW-1185">Reference proteome</keyword>
<sequence length="566" mass="60246">MMEEKKEKPIYKDYHVILFIAALLISLAAIGPWYSADEGFHTRISYGLDIEGGSWIQLKLDGAVTAVDANPANIVSKMLEKEYPDGMNVTSSSFGADGSGSVIFTTPDPVNETRLDYLFGDVSVTSKGALNEVKITGPKVSFITSYLTHAYGTEVIPYVSRGPGGYEWEIRKATSQDELTAIMAAANGTILKDASGNLIYRDGTTQETMQTTIDVLNNKLGNGLGIKDLPIQAVGGEYILIDFAGVDLAEARKLVETPGKFEIQIQTNGNETAHVLYGDNIAGVSPIGQTQNGMWYVPFTLNENGAVALQQAAIKSGATTDPNNHNLIMLLDDEVIYSAPLSGSAATQLRTGPIYSWQATTSSQEEAKELQIHLRAGALPVNVEIIGSGQVDAALGSGFLKGAAITAFFAMIAVALLVYNKYRRPEIVIPMVGTSVSEVLMLLGFAALVGQELDLAAIAGIIAVIGTGIDHLVIITEEVVHEGKTPSEKIYSARIGKAFMIIFGAAATTVVAMLPLVFLGFGALKGFAVVTIVGVLIGVLIARPAYSAILKYILTKKGMVDENLSE</sequence>
<dbReference type="Gene3D" id="3.30.70.3220">
    <property type="match status" value="1"/>
</dbReference>
<keyword evidence="8 9" id="KW-0472">Membrane</keyword>
<keyword evidence="4 9" id="KW-0812">Transmembrane</keyword>
<comment type="function">
    <text evidence="9">Involved in protein export.</text>
</comment>
<protein>
    <recommendedName>
        <fullName evidence="9">Protein-export membrane protein SecD</fullName>
    </recommendedName>
</protein>
<feature type="transmembrane region" description="Helical" evidence="9">
    <location>
        <begin position="498"/>
        <end position="521"/>
    </location>
</feature>